<dbReference type="PANTHER" id="PTHR23127:SF0">
    <property type="entry name" value="H_ACA RIBONUCLEOPROTEIN COMPLEX SUBUNIT DKC1"/>
    <property type="match status" value="1"/>
</dbReference>
<evidence type="ECO:0000313" key="2">
    <source>
        <dbReference type="Proteomes" id="UP000009183"/>
    </source>
</evidence>
<sequence>MTPHACTHFPIPRCFQYPDVRNEGFLIEQEEDNVVTMHDVMEAQWVYNHYRDESYLRWDIMPFEVDVTSYKRLFVNESTANA</sequence>
<dbReference type="GO" id="GO:0006396">
    <property type="term" value="P:RNA processing"/>
    <property type="evidence" value="ECO:0007669"/>
    <property type="project" value="InterPro"/>
</dbReference>
<reference evidence="2" key="1">
    <citation type="journal article" date="2007" name="Nature">
        <title>The grapevine genome sequence suggests ancestral hexaploidization in major angiosperm phyla.</title>
        <authorList>
            <consortium name="The French-Italian Public Consortium for Grapevine Genome Characterization."/>
            <person name="Jaillon O."/>
            <person name="Aury J.-M."/>
            <person name="Noel B."/>
            <person name="Policriti A."/>
            <person name="Clepet C."/>
            <person name="Casagrande A."/>
            <person name="Choisne N."/>
            <person name="Aubourg S."/>
            <person name="Vitulo N."/>
            <person name="Jubin C."/>
            <person name="Vezzi A."/>
            <person name="Legeai F."/>
            <person name="Hugueney P."/>
            <person name="Dasilva C."/>
            <person name="Horner D."/>
            <person name="Mica E."/>
            <person name="Jublot D."/>
            <person name="Poulain J."/>
            <person name="Bruyere C."/>
            <person name="Billault A."/>
            <person name="Segurens B."/>
            <person name="Gouyvenoux M."/>
            <person name="Ugarte E."/>
            <person name="Cattonaro F."/>
            <person name="Anthouard V."/>
            <person name="Vico V."/>
            <person name="Del Fabbro C."/>
            <person name="Alaux M."/>
            <person name="Di Gaspero G."/>
            <person name="Dumas V."/>
            <person name="Felice N."/>
            <person name="Paillard S."/>
            <person name="Juman I."/>
            <person name="Moroldo M."/>
            <person name="Scalabrin S."/>
            <person name="Canaguier A."/>
            <person name="Le Clainche I."/>
            <person name="Malacrida G."/>
            <person name="Durand E."/>
            <person name="Pesole G."/>
            <person name="Laucou V."/>
            <person name="Chatelet P."/>
            <person name="Merdinoglu D."/>
            <person name="Delledonne M."/>
            <person name="Pezzotti M."/>
            <person name="Lecharny A."/>
            <person name="Scarpelli C."/>
            <person name="Artiguenave F."/>
            <person name="Pe M.E."/>
            <person name="Valle G."/>
            <person name="Morgante M."/>
            <person name="Caboche M."/>
            <person name="Adam-Blondon A.-F."/>
            <person name="Weissenbach J."/>
            <person name="Quetier F."/>
            <person name="Wincker P."/>
        </authorList>
    </citation>
    <scope>NUCLEOTIDE SEQUENCE [LARGE SCALE GENOMIC DNA]</scope>
    <source>
        <strain evidence="2">cv. Pinot noir / PN40024</strain>
    </source>
</reference>
<accession>D7TZD7</accession>
<dbReference type="eggNOG" id="KOG2529">
    <property type="taxonomic scope" value="Eukaryota"/>
</dbReference>
<dbReference type="InterPro" id="IPR004802">
    <property type="entry name" value="tRNA_PsdUridine_synth_B_fam"/>
</dbReference>
<dbReference type="OrthoDB" id="10250002at2759"/>
<dbReference type="AlphaFoldDB" id="D7TZD7"/>
<dbReference type="GO" id="GO:0003723">
    <property type="term" value="F:RNA binding"/>
    <property type="evidence" value="ECO:0007669"/>
    <property type="project" value="InterPro"/>
</dbReference>
<dbReference type="EMBL" id="FN596494">
    <property type="protein sequence ID" value="CBI36451.3"/>
    <property type="molecule type" value="Genomic_DNA"/>
</dbReference>
<dbReference type="Proteomes" id="UP000009183">
    <property type="component" value="Chromosome 9"/>
</dbReference>
<dbReference type="InParanoid" id="D7TZD7"/>
<dbReference type="PANTHER" id="PTHR23127">
    <property type="entry name" value="CENTROMERE/MICROTUBULE BINDING PROTEIN CBF5"/>
    <property type="match status" value="1"/>
</dbReference>
<organism evidence="1 2">
    <name type="scientific">Vitis vinifera</name>
    <name type="common">Grape</name>
    <dbReference type="NCBI Taxonomy" id="29760"/>
    <lineage>
        <taxon>Eukaryota</taxon>
        <taxon>Viridiplantae</taxon>
        <taxon>Streptophyta</taxon>
        <taxon>Embryophyta</taxon>
        <taxon>Tracheophyta</taxon>
        <taxon>Spermatophyta</taxon>
        <taxon>Magnoliopsida</taxon>
        <taxon>eudicotyledons</taxon>
        <taxon>Gunneridae</taxon>
        <taxon>Pentapetalae</taxon>
        <taxon>rosids</taxon>
        <taxon>Vitales</taxon>
        <taxon>Vitaceae</taxon>
        <taxon>Viteae</taxon>
        <taxon>Vitis</taxon>
    </lineage>
</organism>
<dbReference type="Gene3D" id="3.30.2350.10">
    <property type="entry name" value="Pseudouridine synthase"/>
    <property type="match status" value="1"/>
</dbReference>
<dbReference type="InterPro" id="IPR036974">
    <property type="entry name" value="PUA_sf"/>
</dbReference>
<name>D7TZD7_VITVI</name>
<dbReference type="PaxDb" id="29760-VIT_09s0002g08600.t01"/>
<evidence type="ECO:0000313" key="1">
    <source>
        <dbReference type="EMBL" id="CBI36451.3"/>
    </source>
</evidence>
<dbReference type="STRING" id="29760.D7TZD7"/>
<keyword evidence="2" id="KW-1185">Reference proteome</keyword>
<gene>
    <name evidence="1" type="ordered locus">VIT_09s0002g08600</name>
</gene>
<dbReference type="HOGENOM" id="CLU_2563102_0_0_1"/>
<proteinExistence type="predicted"/>
<dbReference type="Gene3D" id="2.30.130.10">
    <property type="entry name" value="PUA domain"/>
    <property type="match status" value="1"/>
</dbReference>
<protein>
    <submittedName>
        <fullName evidence="1">Uncharacterized protein</fullName>
    </submittedName>
</protein>